<dbReference type="RefSeq" id="WP_035839888.1">
    <property type="nucleotide sequence ID" value="NZ_BNAB01000013.1"/>
</dbReference>
<name>A0AAN5A0M0_9RHOB</name>
<dbReference type="Proteomes" id="UP000634647">
    <property type="component" value="Unassembled WGS sequence"/>
</dbReference>
<evidence type="ECO:0000313" key="2">
    <source>
        <dbReference type="EMBL" id="SDX73529.1"/>
    </source>
</evidence>
<accession>A0AAN5A0M0</accession>
<reference evidence="2 3" key="2">
    <citation type="submission" date="2016-10" db="EMBL/GenBank/DDBJ databases">
        <authorList>
            <person name="Varghese N."/>
            <person name="Submissions S."/>
        </authorList>
    </citation>
    <scope>NUCLEOTIDE SEQUENCE [LARGE SCALE GENOMIC DNA]</scope>
    <source>
        <strain evidence="2 3">DSM 24802</strain>
    </source>
</reference>
<gene>
    <name evidence="1" type="ORF">GCM10008024_28340</name>
    <name evidence="2" type="ORF">SAMN05444006_1273</name>
</gene>
<proteinExistence type="predicted"/>
<evidence type="ECO:0000313" key="3">
    <source>
        <dbReference type="Proteomes" id="UP000199541"/>
    </source>
</evidence>
<keyword evidence="3" id="KW-1185">Reference proteome</keyword>
<dbReference type="EMBL" id="FNOB01000027">
    <property type="protein sequence ID" value="SDX73529.1"/>
    <property type="molecule type" value="Genomic_DNA"/>
</dbReference>
<protein>
    <submittedName>
        <fullName evidence="1">Uncharacterized protein</fullName>
    </submittedName>
</protein>
<comment type="caution">
    <text evidence="1">The sequence shown here is derived from an EMBL/GenBank/DDBJ whole genome shotgun (WGS) entry which is preliminary data.</text>
</comment>
<dbReference type="EMBL" id="BNAB01000013">
    <property type="protein sequence ID" value="GHE03748.1"/>
    <property type="molecule type" value="Genomic_DNA"/>
</dbReference>
<reference evidence="1" key="1">
    <citation type="journal article" date="2014" name="Int. J. Syst. Evol. Microbiol.">
        <title>Complete genome sequence of Corynebacterium casei LMG S-19264T (=DSM 44701T), isolated from a smear-ripened cheese.</title>
        <authorList>
            <consortium name="US DOE Joint Genome Institute (JGI-PGF)"/>
            <person name="Walter F."/>
            <person name="Albersmeier A."/>
            <person name="Kalinowski J."/>
            <person name="Ruckert C."/>
        </authorList>
    </citation>
    <scope>NUCLEOTIDE SEQUENCE</scope>
    <source>
        <strain evidence="1">CGMCC 1.10859</strain>
    </source>
</reference>
<dbReference type="AlphaFoldDB" id="A0AAN5A0M0"/>
<dbReference type="Proteomes" id="UP000199541">
    <property type="component" value="Unassembled WGS sequence"/>
</dbReference>
<organism evidence="1 4">
    <name type="scientific">Allgaiera indica</name>
    <dbReference type="NCBI Taxonomy" id="765699"/>
    <lineage>
        <taxon>Bacteria</taxon>
        <taxon>Pseudomonadati</taxon>
        <taxon>Pseudomonadota</taxon>
        <taxon>Alphaproteobacteria</taxon>
        <taxon>Rhodobacterales</taxon>
        <taxon>Paracoccaceae</taxon>
        <taxon>Allgaiera</taxon>
    </lineage>
</organism>
<reference evidence="1" key="3">
    <citation type="submission" date="2023-06" db="EMBL/GenBank/DDBJ databases">
        <authorList>
            <person name="Sun Q."/>
            <person name="Zhou Y."/>
        </authorList>
    </citation>
    <scope>NUCLEOTIDE SEQUENCE</scope>
    <source>
        <strain evidence="1">CGMCC 1.10859</strain>
    </source>
</reference>
<sequence>MARRKRKPADLPPFPWETEGRAFPRKTARLARPALVAASIEEVDGIVDTPRGTEVQTRKVPVWRRRASDLFLDLPEDCQAALAHYAHCVEFCGASSGGVDPTSTGGRTGAPTGPILARLDAARTVSDVAQTLDRLSASVCPSGPRLPYRRLVDLVAIDGATRTEIARRLDPTAARPSRRAMTAAETATGAAAHIVAVFLGYRAPSG</sequence>
<evidence type="ECO:0000313" key="1">
    <source>
        <dbReference type="EMBL" id="GHE03748.1"/>
    </source>
</evidence>
<evidence type="ECO:0000313" key="4">
    <source>
        <dbReference type="Proteomes" id="UP000634647"/>
    </source>
</evidence>